<evidence type="ECO:0000313" key="1">
    <source>
        <dbReference type="EMBL" id="SDG89258.1"/>
    </source>
</evidence>
<evidence type="ECO:0000313" key="2">
    <source>
        <dbReference type="Proteomes" id="UP000199296"/>
    </source>
</evidence>
<protein>
    <submittedName>
        <fullName evidence="1">Uncharacterized protein</fullName>
    </submittedName>
</protein>
<keyword evidence="2" id="KW-1185">Reference proteome</keyword>
<dbReference type="OrthoDB" id="1447646at2"/>
<dbReference type="AlphaFoldDB" id="A0A1G7XYL7"/>
<accession>A0A1G7XYL7</accession>
<sequence length="175" mass="20026">MKLRLIFLPGLFLCLLACKTNQKNTVKDHRDKTTITNCPEAGTCSFEVLKNKALVIKTDGTGSTYPDVVEGKQRVLKFEYKRNQDISVADDEYTEVIYAEIEPDQEEIVLKDEELSQAKLLFGRLCFCRGQTGYYPVRKGLLKIITHEDQSVTYRFNIEITEVPQVLTEVLVNQN</sequence>
<dbReference type="STRING" id="470826.SAMN04488027_11026"/>
<reference evidence="1 2" key="1">
    <citation type="submission" date="2016-10" db="EMBL/GenBank/DDBJ databases">
        <authorList>
            <person name="de Groot N.N."/>
        </authorList>
    </citation>
    <scope>NUCLEOTIDE SEQUENCE [LARGE SCALE GENOMIC DNA]</scope>
    <source>
        <strain evidence="1 2">DSM 19803</strain>
    </source>
</reference>
<gene>
    <name evidence="1" type="ORF">SAMN04488027_11026</name>
</gene>
<organism evidence="1 2">
    <name type="scientific">Psychroflexus sediminis</name>
    <dbReference type="NCBI Taxonomy" id="470826"/>
    <lineage>
        <taxon>Bacteria</taxon>
        <taxon>Pseudomonadati</taxon>
        <taxon>Bacteroidota</taxon>
        <taxon>Flavobacteriia</taxon>
        <taxon>Flavobacteriales</taxon>
        <taxon>Flavobacteriaceae</taxon>
        <taxon>Psychroflexus</taxon>
    </lineage>
</organism>
<dbReference type="Proteomes" id="UP000199296">
    <property type="component" value="Unassembled WGS sequence"/>
</dbReference>
<name>A0A1G7XYL7_9FLAO</name>
<proteinExistence type="predicted"/>
<dbReference type="EMBL" id="FNCW01000010">
    <property type="protein sequence ID" value="SDG89258.1"/>
    <property type="molecule type" value="Genomic_DNA"/>
</dbReference>
<dbReference type="RefSeq" id="WP_143002829.1">
    <property type="nucleotide sequence ID" value="NZ_FNCW01000010.1"/>
</dbReference>